<feature type="region of interest" description="Disordered" evidence="1">
    <location>
        <begin position="562"/>
        <end position="604"/>
    </location>
</feature>
<sequence>MSKEGGWAKEEEVVVVPFSATQLKKRVFEALKESIMSKEDSQRSIESLQMSGKDGWAKEEEMVVVEEREASARSMVTSRDVTNTSDPIAFITSWQFGKQAIPQKITMKNRTQQDKLRNARADAQQAREERFLTEDILGLVSAHPWGCSPALPTGHRVGSVEGTPTFALRNTGPSKKEKKCFHGIMQTATPSPTSLATMSATWTGGTPSRHRHIVALKGLTPQARNIEAIEDILLELFKPLLGSAVNRQKTLLLESHIDCIVRKIPSPIQKRRQMALENHLTWLPEFAMNKQESKSVCFPDAVRIRPTSTRYTPLASRAHPSGGDAPTARGHRKRPRDVRVLFGRGDRHQVVLCRRNAAHPEVAHDERNANYLDDHEHNYLRPPRTRGSSSANTWVCTELVSGLVWYLTVGVAETISTQLSAHDFFLFLTYAAQEIFTRGTRRSLASVPTTTRYRAIVCPDVPVSRGRGEVHYGNIAGEYSRTVPLLFTGVSRSIRVSFMTRPRRFSRSSLAACVVPHRCRLAHYLLPLKPHRSTYASPAKTFIVEDLRLLHLHVFPVFSTSSSIDPSVQRTPSSTGSDEHQRNDIEKGNQKNEGNAKRTTLRPSSSTWSYSFSAVQKMILVTLKGMKSVGYSRPAGEGKEGEMKGKGM</sequence>
<dbReference type="EMBL" id="JARKIB010000269">
    <property type="protein sequence ID" value="KAJ7718064.1"/>
    <property type="molecule type" value="Genomic_DNA"/>
</dbReference>
<reference evidence="2" key="1">
    <citation type="submission" date="2023-03" db="EMBL/GenBank/DDBJ databases">
        <title>Massive genome expansion in bonnet fungi (Mycena s.s.) driven by repeated elements and novel gene families across ecological guilds.</title>
        <authorList>
            <consortium name="Lawrence Berkeley National Laboratory"/>
            <person name="Harder C.B."/>
            <person name="Miyauchi S."/>
            <person name="Viragh M."/>
            <person name="Kuo A."/>
            <person name="Thoen E."/>
            <person name="Andreopoulos B."/>
            <person name="Lu D."/>
            <person name="Skrede I."/>
            <person name="Drula E."/>
            <person name="Henrissat B."/>
            <person name="Morin E."/>
            <person name="Kohler A."/>
            <person name="Barry K."/>
            <person name="LaButti K."/>
            <person name="Morin E."/>
            <person name="Salamov A."/>
            <person name="Lipzen A."/>
            <person name="Mereny Z."/>
            <person name="Hegedus B."/>
            <person name="Baldrian P."/>
            <person name="Stursova M."/>
            <person name="Weitz H."/>
            <person name="Taylor A."/>
            <person name="Grigoriev I.V."/>
            <person name="Nagy L.G."/>
            <person name="Martin F."/>
            <person name="Kauserud H."/>
        </authorList>
    </citation>
    <scope>NUCLEOTIDE SEQUENCE</scope>
    <source>
        <strain evidence="2">CBHHK182m</strain>
    </source>
</reference>
<evidence type="ECO:0000313" key="3">
    <source>
        <dbReference type="Proteomes" id="UP001215598"/>
    </source>
</evidence>
<evidence type="ECO:0000256" key="1">
    <source>
        <dbReference type="SAM" id="MobiDB-lite"/>
    </source>
</evidence>
<dbReference type="Proteomes" id="UP001215598">
    <property type="component" value="Unassembled WGS sequence"/>
</dbReference>
<gene>
    <name evidence="2" type="ORF">B0H16DRAFT_1475760</name>
</gene>
<name>A0AAD7MIQ4_9AGAR</name>
<keyword evidence="3" id="KW-1185">Reference proteome</keyword>
<dbReference type="AlphaFoldDB" id="A0AAD7MIQ4"/>
<feature type="region of interest" description="Disordered" evidence="1">
    <location>
        <begin position="311"/>
        <end position="335"/>
    </location>
</feature>
<feature type="compositionally biased region" description="Polar residues" evidence="1">
    <location>
        <begin position="562"/>
        <end position="576"/>
    </location>
</feature>
<comment type="caution">
    <text evidence="2">The sequence shown here is derived from an EMBL/GenBank/DDBJ whole genome shotgun (WGS) entry which is preliminary data.</text>
</comment>
<evidence type="ECO:0000313" key="2">
    <source>
        <dbReference type="EMBL" id="KAJ7718064.1"/>
    </source>
</evidence>
<protein>
    <submittedName>
        <fullName evidence="2">Uncharacterized protein</fullName>
    </submittedName>
</protein>
<proteinExistence type="predicted"/>
<accession>A0AAD7MIQ4</accession>
<organism evidence="2 3">
    <name type="scientific">Mycena metata</name>
    <dbReference type="NCBI Taxonomy" id="1033252"/>
    <lineage>
        <taxon>Eukaryota</taxon>
        <taxon>Fungi</taxon>
        <taxon>Dikarya</taxon>
        <taxon>Basidiomycota</taxon>
        <taxon>Agaricomycotina</taxon>
        <taxon>Agaricomycetes</taxon>
        <taxon>Agaricomycetidae</taxon>
        <taxon>Agaricales</taxon>
        <taxon>Marasmiineae</taxon>
        <taxon>Mycenaceae</taxon>
        <taxon>Mycena</taxon>
    </lineage>
</organism>
<feature type="compositionally biased region" description="Basic and acidic residues" evidence="1">
    <location>
        <begin position="577"/>
        <end position="596"/>
    </location>
</feature>